<reference evidence="1 3" key="1">
    <citation type="journal article" date="2014" name="BMC Genomics">
        <title>Genome sequence of Anopheles sinensis provides insight into genetics basis of mosquito competence for malaria parasites.</title>
        <authorList>
            <person name="Zhou D."/>
            <person name="Zhang D."/>
            <person name="Ding G."/>
            <person name="Shi L."/>
            <person name="Hou Q."/>
            <person name="Ye Y."/>
            <person name="Xu Y."/>
            <person name="Zhou H."/>
            <person name="Xiong C."/>
            <person name="Li S."/>
            <person name="Yu J."/>
            <person name="Hong S."/>
            <person name="Yu X."/>
            <person name="Zou P."/>
            <person name="Chen C."/>
            <person name="Chang X."/>
            <person name="Wang W."/>
            <person name="Lv Y."/>
            <person name="Sun Y."/>
            <person name="Ma L."/>
            <person name="Shen B."/>
            <person name="Zhu C."/>
        </authorList>
    </citation>
    <scope>NUCLEOTIDE SEQUENCE [LARGE SCALE GENOMIC DNA]</scope>
</reference>
<gene>
    <name evidence="1" type="ORF">ZHAS_00016336</name>
</gene>
<reference evidence="2" key="2">
    <citation type="submission" date="2020-05" db="UniProtKB">
        <authorList>
            <consortium name="EnsemblMetazoa"/>
        </authorList>
    </citation>
    <scope>IDENTIFICATION</scope>
</reference>
<organism evidence="1">
    <name type="scientific">Anopheles sinensis</name>
    <name type="common">Mosquito</name>
    <dbReference type="NCBI Taxonomy" id="74873"/>
    <lineage>
        <taxon>Eukaryota</taxon>
        <taxon>Metazoa</taxon>
        <taxon>Ecdysozoa</taxon>
        <taxon>Arthropoda</taxon>
        <taxon>Hexapoda</taxon>
        <taxon>Insecta</taxon>
        <taxon>Pterygota</taxon>
        <taxon>Neoptera</taxon>
        <taxon>Endopterygota</taxon>
        <taxon>Diptera</taxon>
        <taxon>Nematocera</taxon>
        <taxon>Culicoidea</taxon>
        <taxon>Culicidae</taxon>
        <taxon>Anophelinae</taxon>
        <taxon>Anopheles</taxon>
    </lineage>
</organism>
<dbReference type="VEuPathDB" id="VectorBase:ASIC016336"/>
<accession>A0A084WDC3</accession>
<dbReference type="AlphaFoldDB" id="A0A084WDC3"/>
<dbReference type="EMBL" id="KE525339">
    <property type="protein sequence ID" value="KFB48217.1"/>
    <property type="molecule type" value="Genomic_DNA"/>
</dbReference>
<dbReference type="EnsemblMetazoa" id="ASIC016336-RA">
    <property type="protein sequence ID" value="ASIC016336-PA"/>
    <property type="gene ID" value="ASIC016336"/>
</dbReference>
<dbReference type="EMBL" id="ATLV01022985">
    <property type="status" value="NOT_ANNOTATED_CDS"/>
    <property type="molecule type" value="Genomic_DNA"/>
</dbReference>
<sequence>MAAHAHAVDTAGDIKTCWHKHGRESTAMENGPQGGAMHYFEGRKTGITATCRLSNPTSTWSLHQEFRPSPGSIRPNGFITAPISGCYRWQAGAI</sequence>
<evidence type="ECO:0000313" key="1">
    <source>
        <dbReference type="EMBL" id="KFB48217.1"/>
    </source>
</evidence>
<dbReference type="Proteomes" id="UP000030765">
    <property type="component" value="Unassembled WGS sequence"/>
</dbReference>
<protein>
    <submittedName>
        <fullName evidence="1 2">Uncharacterized protein</fullName>
    </submittedName>
</protein>
<evidence type="ECO:0000313" key="2">
    <source>
        <dbReference type="EnsemblMetazoa" id="ASIC016336-PA"/>
    </source>
</evidence>
<name>A0A084WDC3_ANOSI</name>
<proteinExistence type="predicted"/>
<evidence type="ECO:0000313" key="3">
    <source>
        <dbReference type="Proteomes" id="UP000030765"/>
    </source>
</evidence>
<keyword evidence="3" id="KW-1185">Reference proteome</keyword>